<dbReference type="Proteomes" id="UP000321764">
    <property type="component" value="Unassembled WGS sequence"/>
</dbReference>
<keyword evidence="2" id="KW-1185">Reference proteome</keyword>
<dbReference type="OrthoDB" id="6198364at2"/>
<dbReference type="EMBL" id="VKAD01000001">
    <property type="protein sequence ID" value="TXR53623.1"/>
    <property type="molecule type" value="Genomic_DNA"/>
</dbReference>
<evidence type="ECO:0000313" key="1">
    <source>
        <dbReference type="EMBL" id="TXR53623.1"/>
    </source>
</evidence>
<proteinExistence type="predicted"/>
<reference evidence="1 2" key="1">
    <citation type="submission" date="2019-07" db="EMBL/GenBank/DDBJ databases">
        <title>Reinekea sp. strain SSH23 genome sequencing and assembly.</title>
        <authorList>
            <person name="Kim I."/>
        </authorList>
    </citation>
    <scope>NUCLEOTIDE SEQUENCE [LARGE SCALE GENOMIC DNA]</scope>
    <source>
        <strain evidence="1 2">SSH23</strain>
    </source>
</reference>
<protein>
    <submittedName>
        <fullName evidence="1">Uncharacterized protein</fullName>
    </submittedName>
</protein>
<sequence length="100" mass="11667">MQRVPLNRLLNQPTVQLKWLEQHQSLEFDIPAPLQQRFLQLWPDVAKIGLARFVQQPQAQDYQLYNDDLLFALLAGADYILARQPTFTAQLSDGYLIWTI</sequence>
<dbReference type="RefSeq" id="WP_147713023.1">
    <property type="nucleotide sequence ID" value="NZ_VKAD01000001.1"/>
</dbReference>
<organism evidence="1 2">
    <name type="scientific">Reinekea thalattae</name>
    <dbReference type="NCBI Taxonomy" id="2593301"/>
    <lineage>
        <taxon>Bacteria</taxon>
        <taxon>Pseudomonadati</taxon>
        <taxon>Pseudomonadota</taxon>
        <taxon>Gammaproteobacteria</taxon>
        <taxon>Oceanospirillales</taxon>
        <taxon>Saccharospirillaceae</taxon>
        <taxon>Reinekea</taxon>
    </lineage>
</organism>
<dbReference type="AlphaFoldDB" id="A0A5C8Z8P8"/>
<name>A0A5C8Z8P8_9GAMM</name>
<comment type="caution">
    <text evidence="1">The sequence shown here is derived from an EMBL/GenBank/DDBJ whole genome shotgun (WGS) entry which is preliminary data.</text>
</comment>
<accession>A0A5C8Z8P8</accession>
<evidence type="ECO:0000313" key="2">
    <source>
        <dbReference type="Proteomes" id="UP000321764"/>
    </source>
</evidence>
<gene>
    <name evidence="1" type="ORF">FME95_03415</name>
</gene>